<feature type="transmembrane region" description="Helical" evidence="1">
    <location>
        <begin position="173"/>
        <end position="194"/>
    </location>
</feature>
<proteinExistence type="predicted"/>
<dbReference type="EMBL" id="AP026866">
    <property type="protein sequence ID" value="BDS07384.1"/>
    <property type="molecule type" value="Genomic_DNA"/>
</dbReference>
<sequence>MWSNKALHPTVNRPQPETISRNQPLIAFDLVTPAVELYVRQKKMKKSQSAKAAWICVLLLVAGFGAVQLKQLISLLYAHNRSQDWESVEGVILDERSVSDNTYQYSSNYGRSGSVRWLSSSNLKVAYSWEGNEEALFIPSGLMSEPGDLVDVAYSDGVYPEFVVRYRNIGYRLAWKAMWIVILLLGPIILYRAIYKKRA</sequence>
<dbReference type="KEGG" id="osu:NT6N_24240"/>
<dbReference type="AlphaFoldDB" id="A0AAT9FNA3"/>
<reference evidence="2" key="1">
    <citation type="submission" date="2024-07" db="EMBL/GenBank/DDBJ databases">
        <title>Complete genome sequence of Verrucomicrobiaceae bacterium NT6N.</title>
        <authorList>
            <person name="Huang C."/>
            <person name="Takami H."/>
            <person name="Hamasaki K."/>
        </authorList>
    </citation>
    <scope>NUCLEOTIDE SEQUENCE</scope>
    <source>
        <strain evidence="2">NT6N</strain>
    </source>
</reference>
<organism evidence="2">
    <name type="scientific">Oceaniferula spumae</name>
    <dbReference type="NCBI Taxonomy" id="2979115"/>
    <lineage>
        <taxon>Bacteria</taxon>
        <taxon>Pseudomonadati</taxon>
        <taxon>Verrucomicrobiota</taxon>
        <taxon>Verrucomicrobiia</taxon>
        <taxon>Verrucomicrobiales</taxon>
        <taxon>Verrucomicrobiaceae</taxon>
        <taxon>Oceaniferula</taxon>
    </lineage>
</organism>
<evidence type="ECO:0000313" key="2">
    <source>
        <dbReference type="EMBL" id="BDS07384.1"/>
    </source>
</evidence>
<feature type="transmembrane region" description="Helical" evidence="1">
    <location>
        <begin position="52"/>
        <end position="69"/>
    </location>
</feature>
<evidence type="ECO:0008006" key="3">
    <source>
        <dbReference type="Google" id="ProtNLM"/>
    </source>
</evidence>
<name>A0AAT9FNA3_9BACT</name>
<keyword evidence="1" id="KW-0812">Transmembrane</keyword>
<evidence type="ECO:0000256" key="1">
    <source>
        <dbReference type="SAM" id="Phobius"/>
    </source>
</evidence>
<protein>
    <recommendedName>
        <fullName evidence="3">DUF3592 domain-containing protein</fullName>
    </recommendedName>
</protein>
<keyword evidence="1" id="KW-0472">Membrane</keyword>
<gene>
    <name evidence="2" type="ORF">NT6N_24240</name>
</gene>
<keyword evidence="1" id="KW-1133">Transmembrane helix</keyword>
<accession>A0AAT9FNA3</accession>